<comment type="caution">
    <text evidence="2">The sequence shown here is derived from an EMBL/GenBank/DDBJ whole genome shotgun (WGS) entry which is preliminary data.</text>
</comment>
<dbReference type="PROSITE" id="PS51257">
    <property type="entry name" value="PROKAR_LIPOPROTEIN"/>
    <property type="match status" value="1"/>
</dbReference>
<feature type="region of interest" description="Disordered" evidence="1">
    <location>
        <begin position="110"/>
        <end position="143"/>
    </location>
</feature>
<evidence type="ECO:0000256" key="1">
    <source>
        <dbReference type="SAM" id="MobiDB-lite"/>
    </source>
</evidence>
<dbReference type="EMBL" id="JAAIYO010000009">
    <property type="protein sequence ID" value="MBE4751679.1"/>
    <property type="molecule type" value="Genomic_DNA"/>
</dbReference>
<keyword evidence="3" id="KW-1185">Reference proteome</keyword>
<feature type="compositionally biased region" description="Low complexity" evidence="1">
    <location>
        <begin position="27"/>
        <end position="40"/>
    </location>
</feature>
<evidence type="ECO:0000313" key="2">
    <source>
        <dbReference type="EMBL" id="MBE4751679.1"/>
    </source>
</evidence>
<sequence length="183" mass="18843">MSRLSLALAASAALCFTAGCSKQGMNKSESTKATSASASADPNCPMSVPGAQVRSQETSDGVALIFTTSDPSHVTDLQMRGRKMMDAQAQYARSQTPMDMAQAEDLGISPTEEQDGADDTGTGGGGSKGSAGAPTVPSRAVVQDTANGLTVTYSADDAMQKRQLIDQVNETARQLEKGSCPGM</sequence>
<accession>A0ABR9PUX8</accession>
<evidence type="ECO:0008006" key="4">
    <source>
        <dbReference type="Google" id="ProtNLM"/>
    </source>
</evidence>
<dbReference type="Proteomes" id="UP001516472">
    <property type="component" value="Unassembled WGS sequence"/>
</dbReference>
<evidence type="ECO:0000313" key="3">
    <source>
        <dbReference type="Proteomes" id="UP001516472"/>
    </source>
</evidence>
<reference evidence="2 3" key="1">
    <citation type="submission" date="2020-02" db="EMBL/GenBank/DDBJ databases">
        <authorList>
            <person name="Babadi Z.K."/>
            <person name="Risdian C."/>
            <person name="Ebrahimipour G.H."/>
            <person name="Wink J."/>
        </authorList>
    </citation>
    <scope>NUCLEOTIDE SEQUENCE [LARGE SCALE GENOMIC DNA]</scope>
    <source>
        <strain evidence="2 3">ZKHCc1 1396</strain>
    </source>
</reference>
<organism evidence="2 3">
    <name type="scientific">Corallococcus soli</name>
    <dbReference type="NCBI Taxonomy" id="2710757"/>
    <lineage>
        <taxon>Bacteria</taxon>
        <taxon>Pseudomonadati</taxon>
        <taxon>Myxococcota</taxon>
        <taxon>Myxococcia</taxon>
        <taxon>Myxococcales</taxon>
        <taxon>Cystobacterineae</taxon>
        <taxon>Myxococcaceae</taxon>
        <taxon>Corallococcus</taxon>
    </lineage>
</organism>
<name>A0ABR9PUX8_9BACT</name>
<gene>
    <name evidence="2" type="ORF">G4177_26250</name>
</gene>
<feature type="region of interest" description="Disordered" evidence="1">
    <location>
        <begin position="23"/>
        <end position="56"/>
    </location>
</feature>
<proteinExistence type="predicted"/>
<protein>
    <recommendedName>
        <fullName evidence="4">Secreted protein</fullName>
    </recommendedName>
</protein>
<dbReference type="RefSeq" id="WP_193428883.1">
    <property type="nucleotide sequence ID" value="NZ_CBCSIP010000022.1"/>
</dbReference>